<dbReference type="Proteomes" id="UP001168528">
    <property type="component" value="Unassembled WGS sequence"/>
</dbReference>
<organism evidence="7 8">
    <name type="scientific">Rhodocytophaga aerolata</name>
    <dbReference type="NCBI Taxonomy" id="455078"/>
    <lineage>
        <taxon>Bacteria</taxon>
        <taxon>Pseudomonadati</taxon>
        <taxon>Bacteroidota</taxon>
        <taxon>Cytophagia</taxon>
        <taxon>Cytophagales</taxon>
        <taxon>Rhodocytophagaceae</taxon>
        <taxon>Rhodocytophaga</taxon>
    </lineage>
</organism>
<evidence type="ECO:0000256" key="5">
    <source>
        <dbReference type="SAM" id="Phobius"/>
    </source>
</evidence>
<evidence type="ECO:0000256" key="4">
    <source>
        <dbReference type="ARBA" id="ARBA00023136"/>
    </source>
</evidence>
<feature type="domain" description="O-antigen ligase-related" evidence="6">
    <location>
        <begin position="221"/>
        <end position="359"/>
    </location>
</feature>
<dbReference type="PANTHER" id="PTHR37422:SF13">
    <property type="entry name" value="LIPOPOLYSACCHARIDE BIOSYNTHESIS PROTEIN PA4999-RELATED"/>
    <property type="match status" value="1"/>
</dbReference>
<feature type="transmembrane region" description="Helical" evidence="5">
    <location>
        <begin position="254"/>
        <end position="275"/>
    </location>
</feature>
<proteinExistence type="predicted"/>
<feature type="transmembrane region" description="Helical" evidence="5">
    <location>
        <begin position="383"/>
        <end position="401"/>
    </location>
</feature>
<dbReference type="InterPro" id="IPR007016">
    <property type="entry name" value="O-antigen_ligase-rel_domated"/>
</dbReference>
<feature type="transmembrane region" description="Helical" evidence="5">
    <location>
        <begin position="43"/>
        <end position="63"/>
    </location>
</feature>
<comment type="subcellular location">
    <subcellularLocation>
        <location evidence="1">Membrane</location>
        <topology evidence="1">Multi-pass membrane protein</topology>
    </subcellularLocation>
</comment>
<name>A0ABT8RBC1_9BACT</name>
<dbReference type="InterPro" id="IPR051533">
    <property type="entry name" value="WaaL-like"/>
</dbReference>
<evidence type="ECO:0000256" key="1">
    <source>
        <dbReference type="ARBA" id="ARBA00004141"/>
    </source>
</evidence>
<feature type="transmembrane region" description="Helical" evidence="5">
    <location>
        <begin position="135"/>
        <end position="153"/>
    </location>
</feature>
<reference evidence="7" key="1">
    <citation type="submission" date="2023-07" db="EMBL/GenBank/DDBJ databases">
        <title>The genome sequence of Rhodocytophaga aerolata KACC 12507.</title>
        <authorList>
            <person name="Zhang X."/>
        </authorList>
    </citation>
    <scope>NUCLEOTIDE SEQUENCE</scope>
    <source>
        <strain evidence="7">KACC 12507</strain>
    </source>
</reference>
<protein>
    <submittedName>
        <fullName evidence="7">O-antigen ligase family protein</fullName>
    </submittedName>
</protein>
<keyword evidence="8" id="KW-1185">Reference proteome</keyword>
<dbReference type="RefSeq" id="WP_302039300.1">
    <property type="nucleotide sequence ID" value="NZ_JAUKPO010000012.1"/>
</dbReference>
<evidence type="ECO:0000256" key="2">
    <source>
        <dbReference type="ARBA" id="ARBA00022692"/>
    </source>
</evidence>
<feature type="transmembrane region" description="Helical" evidence="5">
    <location>
        <begin position="216"/>
        <end position="248"/>
    </location>
</feature>
<gene>
    <name evidence="7" type="ORF">Q0590_19635</name>
</gene>
<keyword evidence="7" id="KW-0436">Ligase</keyword>
<dbReference type="EMBL" id="JAUKPO010000012">
    <property type="protein sequence ID" value="MDO1448498.1"/>
    <property type="molecule type" value="Genomic_DNA"/>
</dbReference>
<comment type="caution">
    <text evidence="7">The sequence shown here is derived from an EMBL/GenBank/DDBJ whole genome shotgun (WGS) entry which is preliminary data.</text>
</comment>
<sequence length="437" mass="49116">MLLLPFIAAYFFFLFKYPVIGLYTCLFLGFVATGLTRYIDAPLGLSIDVFLALTLLATFFQRFDSKNWQELKNPIVASVVIWVLYCVFQLFNPEVVSYEAWVYAVRSPAFYMLFTLIIGLLFIKTLQEVERLLHVWLAFSVLAALYSFKQYFIGLDDAEKLWLSQNASTHLLFGNLRVFSFYSDAAQFGAAMAHAALAALILAFGKYSIGRKLAYLVCAGIVLYAMSLSGTRGALFVLLVGIISYLLLSKNFKTLLVGACLVGGIFFLLKFTYVGHSNYQIQRMRSAFNFNDPSFQVRIKNQLKLSEYLETRPFGGGIGSAGYWGLRFSPDTFLAKTPVDSWYVKIWVETGIVGITLYLLITLFILLYLGVKLWKLNEYRVKQPLLALYAGIAGVFVANYGNQLLGQMPTAILFYLSIAIIYNLVSGPSSTKGIHHT</sequence>
<evidence type="ECO:0000259" key="6">
    <source>
        <dbReference type="Pfam" id="PF04932"/>
    </source>
</evidence>
<feature type="transmembrane region" description="Helical" evidence="5">
    <location>
        <begin position="75"/>
        <end position="91"/>
    </location>
</feature>
<keyword evidence="3 5" id="KW-1133">Transmembrane helix</keyword>
<dbReference type="GO" id="GO:0016874">
    <property type="term" value="F:ligase activity"/>
    <property type="evidence" value="ECO:0007669"/>
    <property type="project" value="UniProtKB-KW"/>
</dbReference>
<feature type="transmembrane region" description="Helical" evidence="5">
    <location>
        <begin position="407"/>
        <end position="425"/>
    </location>
</feature>
<evidence type="ECO:0000313" key="7">
    <source>
        <dbReference type="EMBL" id="MDO1448498.1"/>
    </source>
</evidence>
<feature type="transmembrane region" description="Helical" evidence="5">
    <location>
        <begin position="7"/>
        <end position="31"/>
    </location>
</feature>
<dbReference type="PANTHER" id="PTHR37422">
    <property type="entry name" value="TEICHURONIC ACID BIOSYNTHESIS PROTEIN TUAE"/>
    <property type="match status" value="1"/>
</dbReference>
<keyword evidence="4 5" id="KW-0472">Membrane</keyword>
<feature type="transmembrane region" description="Helical" evidence="5">
    <location>
        <begin position="185"/>
        <end position="204"/>
    </location>
</feature>
<feature type="transmembrane region" description="Helical" evidence="5">
    <location>
        <begin position="103"/>
        <end position="123"/>
    </location>
</feature>
<dbReference type="Pfam" id="PF04932">
    <property type="entry name" value="Wzy_C"/>
    <property type="match status" value="1"/>
</dbReference>
<feature type="transmembrane region" description="Helical" evidence="5">
    <location>
        <begin position="346"/>
        <end position="371"/>
    </location>
</feature>
<keyword evidence="2 5" id="KW-0812">Transmembrane</keyword>
<accession>A0ABT8RBC1</accession>
<evidence type="ECO:0000313" key="8">
    <source>
        <dbReference type="Proteomes" id="UP001168528"/>
    </source>
</evidence>
<evidence type="ECO:0000256" key="3">
    <source>
        <dbReference type="ARBA" id="ARBA00022989"/>
    </source>
</evidence>